<keyword evidence="2" id="KW-1133">Transmembrane helix</keyword>
<keyword evidence="2" id="KW-0472">Membrane</keyword>
<name>A0ABP0FJM1_CLALP</name>
<evidence type="ECO:0008006" key="5">
    <source>
        <dbReference type="Google" id="ProtNLM"/>
    </source>
</evidence>
<evidence type="ECO:0000256" key="2">
    <source>
        <dbReference type="SAM" id="Phobius"/>
    </source>
</evidence>
<keyword evidence="1" id="KW-0430">Lectin</keyword>
<keyword evidence="4" id="KW-1185">Reference proteome</keyword>
<dbReference type="EMBL" id="CAWYQH010000057">
    <property type="protein sequence ID" value="CAK8678679.1"/>
    <property type="molecule type" value="Genomic_DNA"/>
</dbReference>
<evidence type="ECO:0000256" key="1">
    <source>
        <dbReference type="ARBA" id="ARBA00022734"/>
    </source>
</evidence>
<evidence type="ECO:0000313" key="4">
    <source>
        <dbReference type="Proteomes" id="UP001642483"/>
    </source>
</evidence>
<dbReference type="InterPro" id="IPR051077">
    <property type="entry name" value="Ca-dependent_lectin"/>
</dbReference>
<dbReference type="PANTHER" id="PTHR24024:SF18">
    <property type="entry name" value="SHORT-CHAIN COLLAGEN C4-LIKE"/>
    <property type="match status" value="1"/>
</dbReference>
<protein>
    <recommendedName>
        <fullName evidence="5">Short-chain collagen C4-like</fullName>
    </recommendedName>
</protein>
<dbReference type="Proteomes" id="UP001642483">
    <property type="component" value="Unassembled WGS sequence"/>
</dbReference>
<evidence type="ECO:0000313" key="3">
    <source>
        <dbReference type="EMBL" id="CAK8678679.1"/>
    </source>
</evidence>
<accession>A0ABP0FJM1</accession>
<proteinExistence type="predicted"/>
<sequence>MKSSTKFSSGYKSVNVRPDAYGKISFFGLLSCLAAAVLCVGCAMLYALNTNSSMRLMQVKLTAMSHWTARFENRYRRHSNDLPLKKEEDLANNFPHRLSRRSPSSDDVQLSTTGTGVPYVRWGRRDCSGPSNELVYNGYAAGAYYSHTGGPSQYLCLHNNVTYSAGRYQEGFQGLSRFYGVECRDSSWVSSIFDLSLTEGASLSLHSVPCAICLARQRSNQLMIPGRDTCPDGWTKEYTGYMMGNAYSAKHTTSPICVDDKPQVVPGTEGEQHGEYLYMVETDCHSLPCEPYIAGRELVCVVCTL</sequence>
<dbReference type="PANTHER" id="PTHR24024">
    <property type="entry name" value="PULMONARY SURFACTANT-ASSOCIATED PROTEIN A"/>
    <property type="match status" value="1"/>
</dbReference>
<comment type="caution">
    <text evidence="3">The sequence shown here is derived from an EMBL/GenBank/DDBJ whole genome shotgun (WGS) entry which is preliminary data.</text>
</comment>
<organism evidence="3 4">
    <name type="scientific">Clavelina lepadiformis</name>
    <name type="common">Light-bulb sea squirt</name>
    <name type="synonym">Ascidia lepadiformis</name>
    <dbReference type="NCBI Taxonomy" id="159417"/>
    <lineage>
        <taxon>Eukaryota</taxon>
        <taxon>Metazoa</taxon>
        <taxon>Chordata</taxon>
        <taxon>Tunicata</taxon>
        <taxon>Ascidiacea</taxon>
        <taxon>Aplousobranchia</taxon>
        <taxon>Clavelinidae</taxon>
        <taxon>Clavelina</taxon>
    </lineage>
</organism>
<reference evidence="3 4" key="1">
    <citation type="submission" date="2024-02" db="EMBL/GenBank/DDBJ databases">
        <authorList>
            <person name="Daric V."/>
            <person name="Darras S."/>
        </authorList>
    </citation>
    <scope>NUCLEOTIDE SEQUENCE [LARGE SCALE GENOMIC DNA]</scope>
</reference>
<gene>
    <name evidence="3" type="ORF">CVLEPA_LOCUS8582</name>
</gene>
<feature type="transmembrane region" description="Helical" evidence="2">
    <location>
        <begin position="20"/>
        <end position="48"/>
    </location>
</feature>
<keyword evidence="2" id="KW-0812">Transmembrane</keyword>